<keyword evidence="2" id="KW-1185">Reference proteome</keyword>
<feature type="non-terminal residue" evidence="1">
    <location>
        <position position="1"/>
    </location>
</feature>
<gene>
    <name evidence="1" type="ORF">G5C51_19230</name>
</gene>
<name>A0A6G4U405_9ACTN</name>
<organism evidence="1 2">
    <name type="scientific">Streptomyces coryli</name>
    <dbReference type="NCBI Taxonomy" id="1128680"/>
    <lineage>
        <taxon>Bacteria</taxon>
        <taxon>Bacillati</taxon>
        <taxon>Actinomycetota</taxon>
        <taxon>Actinomycetes</taxon>
        <taxon>Kitasatosporales</taxon>
        <taxon>Streptomycetaceae</taxon>
        <taxon>Streptomyces</taxon>
    </lineage>
</organism>
<dbReference type="EMBL" id="JAAKZV010000081">
    <property type="protein sequence ID" value="NGN66017.1"/>
    <property type="molecule type" value="Genomic_DNA"/>
</dbReference>
<proteinExistence type="predicted"/>
<protein>
    <submittedName>
        <fullName evidence="1">Translation initiation factor 2</fullName>
    </submittedName>
</protein>
<dbReference type="SUPFAM" id="SSF53756">
    <property type="entry name" value="UDP-Glycosyltransferase/glycogen phosphorylase"/>
    <property type="match status" value="1"/>
</dbReference>
<keyword evidence="1" id="KW-0396">Initiation factor</keyword>
<dbReference type="AlphaFoldDB" id="A0A6G4U405"/>
<dbReference type="Proteomes" id="UP000481583">
    <property type="component" value="Unassembled WGS sequence"/>
</dbReference>
<sequence>AIAHPHQRHRLPAAAAARTRVVGDPTLDRLLASRGRREAYRDRWDTGGRRLLAVTSTWGRESLLARRPHIVERLLAELPCDEWQLALIAHPNWYADLGRLGMTRQLLAEPLRAGLLLPDPYEEWGAALVAADAVVTDHGSTALYAAALERPVLGAYDGGGELAPDSPMAALLTAVSRLAEAEGYERQLAAAVAGGRNAESDRGPASAAAQAAEGAFAARGRALELLREWLYELLDLRPPGGAPRPALLPLPRAEVAQVGAFRVVTAVSGDTVSLTRTPDQVSAHDGVPAPLPRTTPGPDAVPGAHLAADADAAAPGEVESAGLLFRRGHAAAPQRPGPRTVWQAGAWCAHALAAHPGQRAAAVVLDRARAVLRHSAGPALEIRIGPDAPHPAAPVHWPDPTAALSAVHAWLAVAQGTRRFPVTLRVELGDAAVRVRVTEAGETALAEEI</sequence>
<evidence type="ECO:0000313" key="1">
    <source>
        <dbReference type="EMBL" id="NGN66017.1"/>
    </source>
</evidence>
<comment type="caution">
    <text evidence="1">The sequence shown here is derived from an EMBL/GenBank/DDBJ whole genome shotgun (WGS) entry which is preliminary data.</text>
</comment>
<accession>A0A6G4U405</accession>
<dbReference type="RefSeq" id="WP_165238997.1">
    <property type="nucleotide sequence ID" value="NZ_JAAKZV010000081.1"/>
</dbReference>
<keyword evidence="1" id="KW-0648">Protein biosynthesis</keyword>
<dbReference type="GO" id="GO:0003743">
    <property type="term" value="F:translation initiation factor activity"/>
    <property type="evidence" value="ECO:0007669"/>
    <property type="project" value="UniProtKB-KW"/>
</dbReference>
<evidence type="ECO:0000313" key="2">
    <source>
        <dbReference type="Proteomes" id="UP000481583"/>
    </source>
</evidence>
<reference evidence="1 2" key="1">
    <citation type="submission" date="2020-02" db="EMBL/GenBank/DDBJ databases">
        <title>Whole-genome analyses of novel actinobacteria.</title>
        <authorList>
            <person name="Sahin N."/>
        </authorList>
    </citation>
    <scope>NUCLEOTIDE SEQUENCE [LARGE SCALE GENOMIC DNA]</scope>
    <source>
        <strain evidence="1 2">A7024</strain>
    </source>
</reference>